<feature type="compositionally biased region" description="Polar residues" evidence="1">
    <location>
        <begin position="79"/>
        <end position="88"/>
    </location>
</feature>
<feature type="transmembrane region" description="Helical" evidence="2">
    <location>
        <begin position="12"/>
        <end position="35"/>
    </location>
</feature>
<evidence type="ECO:0000256" key="2">
    <source>
        <dbReference type="SAM" id="Phobius"/>
    </source>
</evidence>
<gene>
    <name evidence="3" type="primary">g325</name>
    <name evidence="3" type="ORF">EsDP_00000325</name>
</gene>
<evidence type="ECO:0000313" key="4">
    <source>
        <dbReference type="Proteomes" id="UP001562357"/>
    </source>
</evidence>
<evidence type="ECO:0000256" key="1">
    <source>
        <dbReference type="SAM" id="MobiDB-lite"/>
    </source>
</evidence>
<reference evidence="4" key="1">
    <citation type="submission" date="2024-06" db="EMBL/GenBank/DDBJ databases">
        <title>Draft Genome Sequences of Epichloe bromicola Strains Isolated from Elymus ciliaris.</title>
        <authorList>
            <consortium name="Epichloe bromicola genome sequencing consortium"/>
            <person name="Miura A."/>
            <person name="Imano S."/>
            <person name="Ashida A."/>
            <person name="Sato I."/>
            <person name="Chiba S."/>
            <person name="Tanaka A."/>
            <person name="Camagna M."/>
            <person name="Takemoto D."/>
        </authorList>
    </citation>
    <scope>NUCLEOTIDE SEQUENCE [LARGE SCALE GENOMIC DNA]</scope>
    <source>
        <strain evidence="4">DP</strain>
    </source>
</reference>
<evidence type="ECO:0000313" key="3">
    <source>
        <dbReference type="EMBL" id="GAB0131870.1"/>
    </source>
</evidence>
<keyword evidence="4" id="KW-1185">Reference proteome</keyword>
<keyword evidence="2" id="KW-0472">Membrane</keyword>
<proteinExistence type="predicted"/>
<feature type="compositionally biased region" description="Basic and acidic residues" evidence="1">
    <location>
        <begin position="181"/>
        <end position="190"/>
    </location>
</feature>
<dbReference type="EMBL" id="BAAFGZ010000005">
    <property type="protein sequence ID" value="GAB0131870.1"/>
    <property type="molecule type" value="Genomic_DNA"/>
</dbReference>
<feature type="compositionally biased region" description="Polar residues" evidence="1">
    <location>
        <begin position="208"/>
        <end position="219"/>
    </location>
</feature>
<feature type="region of interest" description="Disordered" evidence="1">
    <location>
        <begin position="71"/>
        <end position="110"/>
    </location>
</feature>
<keyword evidence="2" id="KW-1133">Transmembrane helix</keyword>
<protein>
    <submittedName>
        <fullName evidence="3">Uncharacterized protein</fullName>
    </submittedName>
</protein>
<accession>A0ABQ0CEJ8</accession>
<organism evidence="3 4">
    <name type="scientific">Epichloe bromicola</name>
    <dbReference type="NCBI Taxonomy" id="79588"/>
    <lineage>
        <taxon>Eukaryota</taxon>
        <taxon>Fungi</taxon>
        <taxon>Dikarya</taxon>
        <taxon>Ascomycota</taxon>
        <taxon>Pezizomycotina</taxon>
        <taxon>Sordariomycetes</taxon>
        <taxon>Hypocreomycetidae</taxon>
        <taxon>Hypocreales</taxon>
        <taxon>Clavicipitaceae</taxon>
        <taxon>Epichloe</taxon>
    </lineage>
</organism>
<sequence>MRDDRGPLGTATIFTVIGTLFGLAAGAAIAYTTIAKKEDQRSYCRQGTSLPSPDEAALQGEIWANGMEARNNPIPIQSKPFSNVPNQRPSHRRKRSQNESSQPHIPLGTMTRMRPTSFDKHAFAAQNFESFTQQFKRSSIVAADRSNGFDSQEADERKGRMDTSISGSDKIRVSQVSKGQTPEKHSHETGQDGFSIPLVETFGPSDTVLHQSQGSDDNLEQETYVSARSRQFSAARRITTAVHISQLSVPDTTAASMVAPGTPIRASDSIASSRYSARRIPLPSSIASSDHAPARFVPLPKSTSGSNYARWDDDGDSIVPSDSISCVGQRV</sequence>
<keyword evidence="2" id="KW-0812">Transmembrane</keyword>
<feature type="region of interest" description="Disordered" evidence="1">
    <location>
        <begin position="291"/>
        <end position="314"/>
    </location>
</feature>
<dbReference type="Proteomes" id="UP001562357">
    <property type="component" value="Unassembled WGS sequence"/>
</dbReference>
<name>A0ABQ0CEJ8_9HYPO</name>
<feature type="region of interest" description="Disordered" evidence="1">
    <location>
        <begin position="146"/>
        <end position="219"/>
    </location>
</feature>
<comment type="caution">
    <text evidence="3">The sequence shown here is derived from an EMBL/GenBank/DDBJ whole genome shotgun (WGS) entry which is preliminary data.</text>
</comment>